<organism evidence="1 3">
    <name type="scientific">Porites lobata</name>
    <dbReference type="NCBI Taxonomy" id="104759"/>
    <lineage>
        <taxon>Eukaryota</taxon>
        <taxon>Metazoa</taxon>
        <taxon>Cnidaria</taxon>
        <taxon>Anthozoa</taxon>
        <taxon>Hexacorallia</taxon>
        <taxon>Scleractinia</taxon>
        <taxon>Fungiina</taxon>
        <taxon>Poritidae</taxon>
        <taxon>Porites</taxon>
    </lineage>
</organism>
<proteinExistence type="predicted"/>
<dbReference type="EMBL" id="CALNXK010000052">
    <property type="protein sequence ID" value="CAH3133393.1"/>
    <property type="molecule type" value="Genomic_DNA"/>
</dbReference>
<comment type="caution">
    <text evidence="1">The sequence shown here is derived from an EMBL/GenBank/DDBJ whole genome shotgun (WGS) entry which is preliminary data.</text>
</comment>
<dbReference type="EMBL" id="CALNXK010000052">
    <property type="protein sequence ID" value="CAH3133415.1"/>
    <property type="molecule type" value="Genomic_DNA"/>
</dbReference>
<evidence type="ECO:0000313" key="1">
    <source>
        <dbReference type="EMBL" id="CAH3133393.1"/>
    </source>
</evidence>
<protein>
    <recommendedName>
        <fullName evidence="4">Pre-mRNA branch site protein p14</fullName>
    </recommendedName>
</protein>
<evidence type="ECO:0008006" key="4">
    <source>
        <dbReference type="Google" id="ProtNLM"/>
    </source>
</evidence>
<evidence type="ECO:0000313" key="3">
    <source>
        <dbReference type="Proteomes" id="UP001159405"/>
    </source>
</evidence>
<dbReference type="Gene3D" id="3.30.70.330">
    <property type="match status" value="1"/>
</dbReference>
<accession>A0ABN8P575</accession>
<sequence>MKNDENEAAYQMLRMTNLLPLMLGNAPETRGTAFVVYEDIFDAKNACDHLSGFNVCNRYLVVLYYQSTKDKAFQKLDKEKKRQELEKMKEKSGINKGK</sequence>
<evidence type="ECO:0000313" key="2">
    <source>
        <dbReference type="EMBL" id="CAH3133415.1"/>
    </source>
</evidence>
<dbReference type="SUPFAM" id="SSF54928">
    <property type="entry name" value="RNA-binding domain, RBD"/>
    <property type="match status" value="1"/>
</dbReference>
<keyword evidence="3" id="KW-1185">Reference proteome</keyword>
<dbReference type="InterPro" id="IPR012677">
    <property type="entry name" value="Nucleotide-bd_a/b_plait_sf"/>
</dbReference>
<gene>
    <name evidence="1" type="ORF">PLOB_00036768</name>
    <name evidence="2" type="ORF">PLOB_00036786</name>
</gene>
<dbReference type="Proteomes" id="UP001159405">
    <property type="component" value="Unassembled WGS sequence"/>
</dbReference>
<name>A0ABN8P575_9CNID</name>
<reference evidence="1 3" key="1">
    <citation type="submission" date="2022-05" db="EMBL/GenBank/DDBJ databases">
        <authorList>
            <consortium name="Genoscope - CEA"/>
            <person name="William W."/>
        </authorList>
    </citation>
    <scope>NUCLEOTIDE SEQUENCE [LARGE SCALE GENOMIC DNA]</scope>
</reference>
<dbReference type="InterPro" id="IPR035979">
    <property type="entry name" value="RBD_domain_sf"/>
</dbReference>